<feature type="region of interest" description="Disordered" evidence="1">
    <location>
        <begin position="33"/>
        <end position="89"/>
    </location>
</feature>
<evidence type="ECO:0000256" key="1">
    <source>
        <dbReference type="SAM" id="MobiDB-lite"/>
    </source>
</evidence>
<protein>
    <recommendedName>
        <fullName evidence="5">Lipoprotein</fullName>
    </recommendedName>
</protein>
<organism evidence="3 4">
    <name type="scientific">Streptomyces angustmyceticus</name>
    <dbReference type="NCBI Taxonomy" id="285578"/>
    <lineage>
        <taxon>Bacteria</taxon>
        <taxon>Bacillati</taxon>
        <taxon>Actinomycetota</taxon>
        <taxon>Actinomycetes</taxon>
        <taxon>Kitasatosporales</taxon>
        <taxon>Streptomycetaceae</taxon>
        <taxon>Streptomyces</taxon>
    </lineage>
</organism>
<keyword evidence="2" id="KW-0732">Signal</keyword>
<dbReference type="AlphaFoldDB" id="A0A5J4LQP9"/>
<gene>
    <name evidence="3" type="ORF">San01_63170</name>
</gene>
<dbReference type="RefSeq" id="WP_143589280.1">
    <property type="nucleotide sequence ID" value="NZ_BLAG01000022.1"/>
</dbReference>
<sequence length="187" mass="18328">MSLSTTTLRRGRRVAAASLVAAAALSLTACQSGDGKASDVPSASSGQDAPGGAAAHAMSGGPTAGGQAGGDSATGTGKRAPGGAPADLSGVSGSWVGKLKWLSEDKLSVAPDYGPEQAFHIAGSTRALGAAALCEAPDGRVHTDGPGYGTTACTLDDLRKAARMGTVDVRVTVQGGVAAKIAERYHP</sequence>
<comment type="caution">
    <text evidence="3">The sequence shown here is derived from an EMBL/GenBank/DDBJ whole genome shotgun (WGS) entry which is preliminary data.</text>
</comment>
<dbReference type="GeneID" id="96753369"/>
<dbReference type="EMBL" id="BLAG01000022">
    <property type="protein sequence ID" value="GES33829.1"/>
    <property type="molecule type" value="Genomic_DNA"/>
</dbReference>
<evidence type="ECO:0000313" key="4">
    <source>
        <dbReference type="Proteomes" id="UP000325598"/>
    </source>
</evidence>
<evidence type="ECO:0008006" key="5">
    <source>
        <dbReference type="Google" id="ProtNLM"/>
    </source>
</evidence>
<accession>A0A5J4LQP9</accession>
<proteinExistence type="predicted"/>
<reference evidence="3 4" key="1">
    <citation type="submission" date="2019-10" db="EMBL/GenBank/DDBJ databases">
        <title>Whole genome shotgun sequence of Streptomyces angustmyceticus NBRC 3934.</title>
        <authorList>
            <person name="Hosoyama A."/>
            <person name="Ichikawa N."/>
            <person name="Kimura A."/>
            <person name="Kitahashi Y."/>
            <person name="Komaki H."/>
            <person name="Uohara A."/>
        </authorList>
    </citation>
    <scope>NUCLEOTIDE SEQUENCE [LARGE SCALE GENOMIC DNA]</scope>
    <source>
        <strain evidence="3 4">NBRC 3934</strain>
    </source>
</reference>
<evidence type="ECO:0000313" key="3">
    <source>
        <dbReference type="EMBL" id="GES33829.1"/>
    </source>
</evidence>
<dbReference type="Proteomes" id="UP000325598">
    <property type="component" value="Unassembled WGS sequence"/>
</dbReference>
<name>A0A5J4LQP9_9ACTN</name>
<dbReference type="OrthoDB" id="3432078at2"/>
<feature type="signal peptide" evidence="2">
    <location>
        <begin position="1"/>
        <end position="29"/>
    </location>
</feature>
<evidence type="ECO:0000256" key="2">
    <source>
        <dbReference type="SAM" id="SignalP"/>
    </source>
</evidence>
<keyword evidence="4" id="KW-1185">Reference proteome</keyword>
<feature type="chain" id="PRO_5039013729" description="Lipoprotein" evidence="2">
    <location>
        <begin position="30"/>
        <end position="187"/>
    </location>
</feature>